<comment type="similarity">
    <text evidence="2 4">Belongs to the terpene synthase family.</text>
</comment>
<dbReference type="EC" id="4.2.3.-" evidence="4"/>
<protein>
    <recommendedName>
        <fullName evidence="4">Terpene synthase</fullName>
        <ecNumber evidence="4">4.2.3.-</ecNumber>
    </recommendedName>
</protein>
<dbReference type="HOGENOM" id="CLU_042538_3_1_1"/>
<dbReference type="STRING" id="413071.G9NA20"/>
<dbReference type="Gene3D" id="1.10.600.10">
    <property type="entry name" value="Farnesyl Diphosphate Synthase"/>
    <property type="match status" value="1"/>
</dbReference>
<dbReference type="InParanoid" id="G9NA20"/>
<dbReference type="eggNOG" id="ENOG502SDMI">
    <property type="taxonomic scope" value="Eukaryota"/>
</dbReference>
<dbReference type="Proteomes" id="UP000007115">
    <property type="component" value="Unassembled WGS sequence"/>
</dbReference>
<keyword evidence="4" id="KW-0479">Metal-binding</keyword>
<dbReference type="OrthoDB" id="2861623at2759"/>
<sequence>MSSQAVLIAALKGQTLRIPNLTALFQAWPSPVLNTHYPESVSLTTNTILQIAAAAPRLEVERRLRDDLSLITCLWFPLAPKPRLDALVLYTVWLFCWDDTVDANEGDLAADFARAQQWRDKTLEIAKTAFQLPGAAAPDGEVDAINAVLVEFGRRYAEEAPLLERQRLYDEIAIFIRACATEQRMRLDRAVPGFDEYMSLRDGTAAGGTLCTLVPFAMGRDVPSEMLNSPSVQVIRKQVNVLTGLINDSLSLKKELHTDCAINAVCALSTPETSLDEIMTQIHQKLQDAVRQFDMAAEALLTHFLHDDHLHSLARDLANGYRSLVTGVLEFT</sequence>
<keyword evidence="4" id="KW-0456">Lyase</keyword>
<dbReference type="GO" id="GO:0008299">
    <property type="term" value="P:isoprenoid biosynthetic process"/>
    <property type="evidence" value="ECO:0007669"/>
    <property type="project" value="UniProtKB-ARBA"/>
</dbReference>
<evidence type="ECO:0000313" key="5">
    <source>
        <dbReference type="EMBL" id="EHK16787.1"/>
    </source>
</evidence>
<comment type="cofactor">
    <cofactor evidence="1 4">
        <name>Mg(2+)</name>
        <dbReference type="ChEBI" id="CHEBI:18420"/>
    </cofactor>
</comment>
<accession>G9NA20</accession>
<evidence type="ECO:0000313" key="6">
    <source>
        <dbReference type="Proteomes" id="UP000007115"/>
    </source>
</evidence>
<dbReference type="GeneID" id="25793994"/>
<dbReference type="RefSeq" id="XP_013950983.1">
    <property type="nucleotide sequence ID" value="XM_014095508.1"/>
</dbReference>
<dbReference type="PANTHER" id="PTHR35201">
    <property type="entry name" value="TERPENE SYNTHASE"/>
    <property type="match status" value="1"/>
</dbReference>
<keyword evidence="6" id="KW-1185">Reference proteome</keyword>
<comment type="caution">
    <text evidence="5">The sequence shown here is derived from an EMBL/GenBank/DDBJ whole genome shotgun (WGS) entry which is preliminary data.</text>
</comment>
<dbReference type="EMBL" id="ABDF02000090">
    <property type="protein sequence ID" value="EHK16787.1"/>
    <property type="molecule type" value="Genomic_DNA"/>
</dbReference>
<dbReference type="SUPFAM" id="SSF48576">
    <property type="entry name" value="Terpenoid synthases"/>
    <property type="match status" value="1"/>
</dbReference>
<keyword evidence="3 4" id="KW-0460">Magnesium</keyword>
<dbReference type="InterPro" id="IPR034686">
    <property type="entry name" value="Terpene_cyclase-like_2"/>
</dbReference>
<organism evidence="5 6">
    <name type="scientific">Hypocrea virens (strain Gv29-8 / FGSC 10586)</name>
    <name type="common">Gliocladium virens</name>
    <name type="synonym">Trichoderma virens</name>
    <dbReference type="NCBI Taxonomy" id="413071"/>
    <lineage>
        <taxon>Eukaryota</taxon>
        <taxon>Fungi</taxon>
        <taxon>Dikarya</taxon>
        <taxon>Ascomycota</taxon>
        <taxon>Pezizomycotina</taxon>
        <taxon>Sordariomycetes</taxon>
        <taxon>Hypocreomycetidae</taxon>
        <taxon>Hypocreales</taxon>
        <taxon>Hypocreaceae</taxon>
        <taxon>Trichoderma</taxon>
    </lineage>
</organism>
<dbReference type="PANTHER" id="PTHR35201:SF4">
    <property type="entry name" value="BETA-PINACENE SYNTHASE-RELATED"/>
    <property type="match status" value="1"/>
</dbReference>
<dbReference type="GO" id="GO:0010333">
    <property type="term" value="F:terpene synthase activity"/>
    <property type="evidence" value="ECO:0007669"/>
    <property type="project" value="InterPro"/>
</dbReference>
<evidence type="ECO:0000256" key="3">
    <source>
        <dbReference type="ARBA" id="ARBA00022842"/>
    </source>
</evidence>
<dbReference type="OMA" id="LNRHHEH"/>
<evidence type="ECO:0000256" key="4">
    <source>
        <dbReference type="RuleBase" id="RU366034"/>
    </source>
</evidence>
<reference evidence="5 6" key="1">
    <citation type="journal article" date="2011" name="Genome Biol.">
        <title>Comparative genome sequence analysis underscores mycoparasitism as the ancestral life style of Trichoderma.</title>
        <authorList>
            <person name="Kubicek C.P."/>
            <person name="Herrera-Estrella A."/>
            <person name="Seidl-Seiboth V."/>
            <person name="Martinez D.A."/>
            <person name="Druzhinina I.S."/>
            <person name="Thon M."/>
            <person name="Zeilinger S."/>
            <person name="Casas-Flores S."/>
            <person name="Horwitz B.A."/>
            <person name="Mukherjee P.K."/>
            <person name="Mukherjee M."/>
            <person name="Kredics L."/>
            <person name="Alcaraz L.D."/>
            <person name="Aerts A."/>
            <person name="Antal Z."/>
            <person name="Atanasova L."/>
            <person name="Cervantes-Badillo M.G."/>
            <person name="Challacombe J."/>
            <person name="Chertkov O."/>
            <person name="McCluskey K."/>
            <person name="Coulpier F."/>
            <person name="Deshpande N."/>
            <person name="von Doehren H."/>
            <person name="Ebbole D.J."/>
            <person name="Esquivel-Naranjo E.U."/>
            <person name="Fekete E."/>
            <person name="Flipphi M."/>
            <person name="Glaser F."/>
            <person name="Gomez-Rodriguez E.Y."/>
            <person name="Gruber S."/>
            <person name="Han C."/>
            <person name="Henrissat B."/>
            <person name="Hermosa R."/>
            <person name="Hernandez-Onate M."/>
            <person name="Karaffa L."/>
            <person name="Kosti I."/>
            <person name="Le Crom S."/>
            <person name="Lindquist E."/>
            <person name="Lucas S."/>
            <person name="Luebeck M."/>
            <person name="Luebeck P.S."/>
            <person name="Margeot A."/>
            <person name="Metz B."/>
            <person name="Misra M."/>
            <person name="Nevalainen H."/>
            <person name="Omann M."/>
            <person name="Packer N."/>
            <person name="Perrone G."/>
            <person name="Uresti-Rivera E.E."/>
            <person name="Salamov A."/>
            <person name="Schmoll M."/>
            <person name="Seiboth B."/>
            <person name="Shapiro H."/>
            <person name="Sukno S."/>
            <person name="Tamayo-Ramos J.A."/>
            <person name="Tisch D."/>
            <person name="Wiest A."/>
            <person name="Wilkinson H.H."/>
            <person name="Zhang M."/>
            <person name="Coutinho P.M."/>
            <person name="Kenerley C.M."/>
            <person name="Monte E."/>
            <person name="Baker S.E."/>
            <person name="Grigoriev I.V."/>
        </authorList>
    </citation>
    <scope>NUCLEOTIDE SEQUENCE [LARGE SCALE GENOMIC DNA]</scope>
    <source>
        <strain evidence="6">Gv29-8 / FGSC 10586</strain>
    </source>
</reference>
<dbReference type="InterPro" id="IPR008949">
    <property type="entry name" value="Isoprenoid_synthase_dom_sf"/>
</dbReference>
<dbReference type="Pfam" id="PF19086">
    <property type="entry name" value="Terpene_syn_C_2"/>
    <property type="match status" value="1"/>
</dbReference>
<gene>
    <name evidence="5" type="ORF">TRIVIDRAFT_41289</name>
</gene>
<evidence type="ECO:0000256" key="2">
    <source>
        <dbReference type="ARBA" id="ARBA00006333"/>
    </source>
</evidence>
<dbReference type="GO" id="GO:0046872">
    <property type="term" value="F:metal ion binding"/>
    <property type="evidence" value="ECO:0007669"/>
    <property type="project" value="UniProtKB-KW"/>
</dbReference>
<dbReference type="AlphaFoldDB" id="G9NA20"/>
<proteinExistence type="inferred from homology"/>
<name>G9NA20_HYPVG</name>
<dbReference type="VEuPathDB" id="FungiDB:TRIVIDRAFT_41289"/>
<evidence type="ECO:0000256" key="1">
    <source>
        <dbReference type="ARBA" id="ARBA00001946"/>
    </source>
</evidence>